<proteinExistence type="predicted"/>
<dbReference type="RefSeq" id="WP_319832063.1">
    <property type="nucleotide sequence ID" value="NZ_CP138858.1"/>
</dbReference>
<dbReference type="EMBL" id="CP138858">
    <property type="protein sequence ID" value="WPJ95170.1"/>
    <property type="molecule type" value="Genomic_DNA"/>
</dbReference>
<accession>A0ABZ0RJL7</accession>
<gene>
    <name evidence="2" type="ORF">SH580_17245</name>
</gene>
<feature type="chain" id="PRO_5046134630" description="Alpha/beta hydrolase" evidence="1">
    <location>
        <begin position="24"/>
        <end position="95"/>
    </location>
</feature>
<keyword evidence="3" id="KW-1185">Reference proteome</keyword>
<evidence type="ECO:0000313" key="2">
    <source>
        <dbReference type="EMBL" id="WPJ95170.1"/>
    </source>
</evidence>
<evidence type="ECO:0000313" key="3">
    <source>
        <dbReference type="Proteomes" id="UP001324993"/>
    </source>
</evidence>
<dbReference type="Proteomes" id="UP001324993">
    <property type="component" value="Chromosome"/>
</dbReference>
<evidence type="ECO:0008006" key="4">
    <source>
        <dbReference type="Google" id="ProtNLM"/>
    </source>
</evidence>
<evidence type="ECO:0000256" key="1">
    <source>
        <dbReference type="SAM" id="SignalP"/>
    </source>
</evidence>
<name>A0ABZ0RJL7_9BACT</name>
<protein>
    <recommendedName>
        <fullName evidence="4">Alpha/beta hydrolase</fullName>
    </recommendedName>
</protein>
<organism evidence="2 3">
    <name type="scientific">Coraliomargarita algicola</name>
    <dbReference type="NCBI Taxonomy" id="3092156"/>
    <lineage>
        <taxon>Bacteria</taxon>
        <taxon>Pseudomonadati</taxon>
        <taxon>Verrucomicrobiota</taxon>
        <taxon>Opitutia</taxon>
        <taxon>Puniceicoccales</taxon>
        <taxon>Coraliomargaritaceae</taxon>
        <taxon>Coraliomargarita</taxon>
    </lineage>
</organism>
<keyword evidence="1" id="KW-0732">Signal</keyword>
<dbReference type="InterPro" id="IPR029058">
    <property type="entry name" value="AB_hydrolase_fold"/>
</dbReference>
<reference evidence="2 3" key="1">
    <citation type="submission" date="2023-11" db="EMBL/GenBank/DDBJ databases">
        <title>Coraliomargarita sp. nov., isolated from marine algae.</title>
        <authorList>
            <person name="Lee J.K."/>
            <person name="Baek J.H."/>
            <person name="Kim J.M."/>
            <person name="Choi D.G."/>
            <person name="Jeon C.O."/>
        </authorList>
    </citation>
    <scope>NUCLEOTIDE SEQUENCE [LARGE SCALE GENOMIC DNA]</scope>
    <source>
        <strain evidence="2 3">J2-16</strain>
    </source>
</reference>
<sequence length="95" mass="10552">MNFLKPPLLAVVAIALSTQFSQAQWLTKTDFKPLEGGNLELHIANPDGHSANDQRPVIIFFFGGGWKFGKPGQFYPFIQELSKEGIVAISAQYRT</sequence>
<feature type="signal peptide" evidence="1">
    <location>
        <begin position="1"/>
        <end position="23"/>
    </location>
</feature>
<dbReference type="Gene3D" id="3.40.50.1820">
    <property type="entry name" value="alpha/beta hydrolase"/>
    <property type="match status" value="1"/>
</dbReference>
<dbReference type="SUPFAM" id="SSF53474">
    <property type="entry name" value="alpha/beta-Hydrolases"/>
    <property type="match status" value="1"/>
</dbReference>